<dbReference type="RefSeq" id="WP_207053891.1">
    <property type="nucleotide sequence ID" value="NZ_JAFIMU010000007.1"/>
</dbReference>
<gene>
    <name evidence="1" type="ORF">JYK02_22445</name>
</gene>
<evidence type="ECO:0000313" key="2">
    <source>
        <dbReference type="Proteomes" id="UP000664052"/>
    </source>
</evidence>
<organism evidence="1 2">
    <name type="scientific">Corallococcus macrosporus</name>
    <dbReference type="NCBI Taxonomy" id="35"/>
    <lineage>
        <taxon>Bacteria</taxon>
        <taxon>Pseudomonadati</taxon>
        <taxon>Myxococcota</taxon>
        <taxon>Myxococcia</taxon>
        <taxon>Myxococcales</taxon>
        <taxon>Cystobacterineae</taxon>
        <taxon>Myxococcaceae</taxon>
        <taxon>Corallococcus</taxon>
    </lineage>
</organism>
<keyword evidence="2" id="KW-1185">Reference proteome</keyword>
<protein>
    <submittedName>
        <fullName evidence="1">Uncharacterized protein</fullName>
    </submittedName>
</protein>
<accession>A0ABS3DG20</accession>
<reference evidence="1 2" key="1">
    <citation type="submission" date="2021-02" db="EMBL/GenBank/DDBJ databases">
        <title>De Novo genome assembly of isolated myxobacteria.</title>
        <authorList>
            <person name="Stevens D.C."/>
        </authorList>
    </citation>
    <scope>NUCLEOTIDE SEQUENCE [LARGE SCALE GENOMIC DNA]</scope>
    <source>
        <strain evidence="1 2">ATCC 29039</strain>
    </source>
</reference>
<proteinExistence type="predicted"/>
<evidence type="ECO:0000313" key="1">
    <source>
        <dbReference type="EMBL" id="MBN8230277.1"/>
    </source>
</evidence>
<sequence length="290" mass="32233">MSIPAAIAVYTSGSGVPKHVSERPWRGVDHFRNGAPTGLGQHLLNRVQQVHGDLQAVVRELIDEAPWGWTNCMPLPGYTEVERHTEEDPGPRVAPDETGLVAYIYVFDLEARRLDMFSTYVGDDGKRISSVRFSPTGTPDLPALDLLPEEAVIEPPLPGEELSAQALQDLLKSLPKIEAGATVLDWVETRERPDRSLSILFRVLVYAVDDDSGEVVLSRLEEQDWNAVPASARLEPHRVRNFLAALVEVVNEEPSRLSSFWIAEQDSLRRSGARQRGSFVKILRAQAARD</sequence>
<name>A0ABS3DG20_9BACT</name>
<dbReference type="Proteomes" id="UP000664052">
    <property type="component" value="Unassembled WGS sequence"/>
</dbReference>
<dbReference type="EMBL" id="JAFIMU010000007">
    <property type="protein sequence ID" value="MBN8230277.1"/>
    <property type="molecule type" value="Genomic_DNA"/>
</dbReference>
<comment type="caution">
    <text evidence="1">The sequence shown here is derived from an EMBL/GenBank/DDBJ whole genome shotgun (WGS) entry which is preliminary data.</text>
</comment>